<dbReference type="Proteomes" id="UP001205601">
    <property type="component" value="Unassembled WGS sequence"/>
</dbReference>
<feature type="domain" description="DUF7742" evidence="1">
    <location>
        <begin position="2"/>
        <end position="90"/>
    </location>
</feature>
<evidence type="ECO:0000259" key="1">
    <source>
        <dbReference type="Pfam" id="PF24891"/>
    </source>
</evidence>
<dbReference type="Pfam" id="PF24891">
    <property type="entry name" value="DUF7742"/>
    <property type="match status" value="1"/>
</dbReference>
<dbReference type="RefSeq" id="WP_261494633.1">
    <property type="nucleotide sequence ID" value="NZ_JAOCQF010000001.1"/>
</dbReference>
<gene>
    <name evidence="2" type="ORF">N5I32_06800</name>
</gene>
<reference evidence="3" key="1">
    <citation type="submission" date="2023-07" db="EMBL/GenBank/DDBJ databases">
        <title>Defluviimonas sediminis sp. nov., isolated from mangrove sediment.</title>
        <authorList>
            <person name="Liu L."/>
            <person name="Li J."/>
            <person name="Huang Y."/>
            <person name="Pan J."/>
            <person name="Li M."/>
        </authorList>
    </citation>
    <scope>NUCLEOTIDE SEQUENCE [LARGE SCALE GENOMIC DNA]</scope>
    <source>
        <strain evidence="3">FT324</strain>
    </source>
</reference>
<protein>
    <recommendedName>
        <fullName evidence="1">DUF7742 domain-containing protein</fullName>
    </recommendedName>
</protein>
<organism evidence="2 3">
    <name type="scientific">Albidovulum sediminis</name>
    <dbReference type="NCBI Taxonomy" id="3066345"/>
    <lineage>
        <taxon>Bacteria</taxon>
        <taxon>Pseudomonadati</taxon>
        <taxon>Pseudomonadota</taxon>
        <taxon>Alphaproteobacteria</taxon>
        <taxon>Rhodobacterales</taxon>
        <taxon>Paracoccaceae</taxon>
        <taxon>Albidovulum</taxon>
    </lineage>
</organism>
<proteinExistence type="predicted"/>
<dbReference type="InterPro" id="IPR056644">
    <property type="entry name" value="DUF7742"/>
</dbReference>
<evidence type="ECO:0000313" key="3">
    <source>
        <dbReference type="Proteomes" id="UP001205601"/>
    </source>
</evidence>
<keyword evidence="3" id="KW-1185">Reference proteome</keyword>
<comment type="caution">
    <text evidence="2">The sequence shown here is derived from an EMBL/GenBank/DDBJ whole genome shotgun (WGS) entry which is preliminary data.</text>
</comment>
<dbReference type="EMBL" id="JAOCQF010000001">
    <property type="protein sequence ID" value="MCT8329216.1"/>
    <property type="molecule type" value="Genomic_DNA"/>
</dbReference>
<evidence type="ECO:0000313" key="2">
    <source>
        <dbReference type="EMBL" id="MCT8329216.1"/>
    </source>
</evidence>
<name>A0ABT2NJX1_9RHOB</name>
<sequence>MRAATPGDVVAAARALHRLPAATRAERLRAWMTRADWADRYRKRTGRSHPLWGNGTLMSAVMHLSSASGREPDLSDRDYLEALALVLDHLIRRIGKECPAAPLPVSPHAPI</sequence>
<accession>A0ABT2NJX1</accession>